<evidence type="ECO:0000256" key="1">
    <source>
        <dbReference type="SAM" id="Phobius"/>
    </source>
</evidence>
<keyword evidence="1" id="KW-0472">Membrane</keyword>
<dbReference type="EMBL" id="JACRSX010000003">
    <property type="protein sequence ID" value="MBC8561754.1"/>
    <property type="molecule type" value="Genomic_DNA"/>
</dbReference>
<protein>
    <submittedName>
        <fullName evidence="2">Uncharacterized protein</fullName>
    </submittedName>
</protein>
<evidence type="ECO:0000313" key="3">
    <source>
        <dbReference type="Proteomes" id="UP000606193"/>
    </source>
</evidence>
<proteinExistence type="predicted"/>
<name>A0ABR7MZE1_9FIRM</name>
<organism evidence="2 3">
    <name type="scientific">Jutongia huaianensis</name>
    <dbReference type="NCBI Taxonomy" id="2763668"/>
    <lineage>
        <taxon>Bacteria</taxon>
        <taxon>Bacillati</taxon>
        <taxon>Bacillota</taxon>
        <taxon>Clostridia</taxon>
        <taxon>Lachnospirales</taxon>
        <taxon>Lachnospiraceae</taxon>
        <taxon>Jutongia</taxon>
    </lineage>
</organism>
<keyword evidence="1" id="KW-0812">Transmembrane</keyword>
<evidence type="ECO:0000313" key="2">
    <source>
        <dbReference type="EMBL" id="MBC8561754.1"/>
    </source>
</evidence>
<gene>
    <name evidence="2" type="ORF">H8704_03775</name>
</gene>
<keyword evidence="1" id="KW-1133">Transmembrane helix</keyword>
<feature type="transmembrane region" description="Helical" evidence="1">
    <location>
        <begin position="56"/>
        <end position="78"/>
    </location>
</feature>
<keyword evidence="3" id="KW-1185">Reference proteome</keyword>
<dbReference type="Proteomes" id="UP000606193">
    <property type="component" value="Unassembled WGS sequence"/>
</dbReference>
<reference evidence="2 3" key="1">
    <citation type="submission" date="2020-08" db="EMBL/GenBank/DDBJ databases">
        <title>Genome public.</title>
        <authorList>
            <person name="Liu C."/>
            <person name="Sun Q."/>
        </authorList>
    </citation>
    <scope>NUCLEOTIDE SEQUENCE [LARGE SCALE GENOMIC DNA]</scope>
    <source>
        <strain evidence="2 3">NSJ-37</strain>
    </source>
</reference>
<dbReference type="RefSeq" id="WP_249297400.1">
    <property type="nucleotide sequence ID" value="NZ_JACRSX010000003.1"/>
</dbReference>
<sequence length="133" mass="15504">MQQMDQQMNRQQKIMAAKASFRQTGDNAGFFYRGDFKGNSFEGAGSVEEENPQTPVFHFGLVRFMASLMLLLLLLAAFSRDFSYRGFGQEYVRKCMQDESAWNRLESKVQKVCRNVSQKPFWSETFEKERISK</sequence>
<comment type="caution">
    <text evidence="2">The sequence shown here is derived from an EMBL/GenBank/DDBJ whole genome shotgun (WGS) entry which is preliminary data.</text>
</comment>
<accession>A0ABR7MZE1</accession>